<evidence type="ECO:0000313" key="2">
    <source>
        <dbReference type="EMBL" id="OCT53783.1"/>
    </source>
</evidence>
<accession>A0A1C1CZ13</accession>
<evidence type="ECO:0000313" key="3">
    <source>
        <dbReference type="Proteomes" id="UP000094526"/>
    </source>
</evidence>
<feature type="region of interest" description="Disordered" evidence="1">
    <location>
        <begin position="86"/>
        <end position="143"/>
    </location>
</feature>
<protein>
    <submittedName>
        <fullName evidence="2">Uncharacterized protein</fullName>
    </submittedName>
</protein>
<sequence>MESGYQRGSTAAAFEALPLSPYQNSEKRNTTSTPKQPYDKYSPLSSKHTLQVSQYTPSATQRRKMGKCSYCGNDSSTYSCNCGSEYASTSSFDKSPTSLNDPKPELGSGSSRYTGVGGSSYTSTQSTDYVGKPSSSSGYGSRK</sequence>
<keyword evidence="3" id="KW-1185">Reference proteome</keyword>
<feature type="region of interest" description="Disordered" evidence="1">
    <location>
        <begin position="1"/>
        <end position="66"/>
    </location>
</feature>
<feature type="compositionally biased region" description="Polar residues" evidence="1">
    <location>
        <begin position="43"/>
        <end position="60"/>
    </location>
</feature>
<dbReference type="OrthoDB" id="4152033at2759"/>
<dbReference type="EMBL" id="LGRB01000008">
    <property type="protein sequence ID" value="OCT53783.1"/>
    <property type="molecule type" value="Genomic_DNA"/>
</dbReference>
<reference evidence="3" key="1">
    <citation type="submission" date="2015-07" db="EMBL/GenBank/DDBJ databases">
        <authorList>
            <person name="Teixeira M.M."/>
            <person name="Souza R.C."/>
            <person name="Almeida L.G."/>
            <person name="Vicente V.A."/>
            <person name="de Hoog S."/>
            <person name="Bocca A.L."/>
            <person name="de Almeida S.R."/>
            <person name="Vasconcelos A.T."/>
            <person name="Felipe M.S."/>
        </authorList>
    </citation>
    <scope>NUCLEOTIDE SEQUENCE [LARGE SCALE GENOMIC DNA]</scope>
    <source>
        <strain evidence="3">KSF</strain>
    </source>
</reference>
<feature type="compositionally biased region" description="Polar residues" evidence="1">
    <location>
        <begin position="86"/>
        <end position="100"/>
    </location>
</feature>
<feature type="compositionally biased region" description="Polar residues" evidence="1">
    <location>
        <begin position="108"/>
        <end position="143"/>
    </location>
</feature>
<name>A0A1C1CZ13_9EURO</name>
<dbReference type="Proteomes" id="UP000094526">
    <property type="component" value="Unassembled WGS sequence"/>
</dbReference>
<organism evidence="2 3">
    <name type="scientific">Cladophialophora carrionii</name>
    <dbReference type="NCBI Taxonomy" id="86049"/>
    <lineage>
        <taxon>Eukaryota</taxon>
        <taxon>Fungi</taxon>
        <taxon>Dikarya</taxon>
        <taxon>Ascomycota</taxon>
        <taxon>Pezizomycotina</taxon>
        <taxon>Eurotiomycetes</taxon>
        <taxon>Chaetothyriomycetidae</taxon>
        <taxon>Chaetothyriales</taxon>
        <taxon>Herpotrichiellaceae</taxon>
        <taxon>Cladophialophora</taxon>
    </lineage>
</organism>
<dbReference type="VEuPathDB" id="FungiDB:CLCR_10975"/>
<gene>
    <name evidence="2" type="ORF">CLCR_10975</name>
</gene>
<evidence type="ECO:0000256" key="1">
    <source>
        <dbReference type="SAM" id="MobiDB-lite"/>
    </source>
</evidence>
<comment type="caution">
    <text evidence="2">The sequence shown here is derived from an EMBL/GenBank/DDBJ whole genome shotgun (WGS) entry which is preliminary data.</text>
</comment>
<proteinExistence type="predicted"/>
<dbReference type="AlphaFoldDB" id="A0A1C1CZ13"/>